<gene>
    <name evidence="1" type="ORF">ElyMa_001214900</name>
</gene>
<comment type="caution">
    <text evidence="1">The sequence shown here is derived from an EMBL/GenBank/DDBJ whole genome shotgun (WGS) entry which is preliminary data.</text>
</comment>
<dbReference type="EMBL" id="BMAT01002403">
    <property type="protein sequence ID" value="GFS06073.1"/>
    <property type="molecule type" value="Genomic_DNA"/>
</dbReference>
<name>A0AAV4I6Y8_9GAST</name>
<sequence length="95" mass="10802">MQGNLVRWEKKDDPTRPLCNGRQTAERALSLICKVALSQGRYTECYRNKHSKRASQINSSLPSFIQQRAGLRHDIGETGCWTAVMIGKFQQIPPE</sequence>
<reference evidence="1 2" key="1">
    <citation type="journal article" date="2021" name="Elife">
        <title>Chloroplast acquisition without the gene transfer in kleptoplastic sea slugs, Plakobranchus ocellatus.</title>
        <authorList>
            <person name="Maeda T."/>
            <person name="Takahashi S."/>
            <person name="Yoshida T."/>
            <person name="Shimamura S."/>
            <person name="Takaki Y."/>
            <person name="Nagai Y."/>
            <person name="Toyoda A."/>
            <person name="Suzuki Y."/>
            <person name="Arimoto A."/>
            <person name="Ishii H."/>
            <person name="Satoh N."/>
            <person name="Nishiyama T."/>
            <person name="Hasebe M."/>
            <person name="Maruyama T."/>
            <person name="Minagawa J."/>
            <person name="Obokata J."/>
            <person name="Shigenobu S."/>
        </authorList>
    </citation>
    <scope>NUCLEOTIDE SEQUENCE [LARGE SCALE GENOMIC DNA]</scope>
</reference>
<keyword evidence="2" id="KW-1185">Reference proteome</keyword>
<dbReference type="GO" id="GO:0003964">
    <property type="term" value="F:RNA-directed DNA polymerase activity"/>
    <property type="evidence" value="ECO:0007669"/>
    <property type="project" value="UniProtKB-KW"/>
</dbReference>
<evidence type="ECO:0000313" key="2">
    <source>
        <dbReference type="Proteomes" id="UP000762676"/>
    </source>
</evidence>
<proteinExistence type="predicted"/>
<dbReference type="AlphaFoldDB" id="A0AAV4I6Y8"/>
<dbReference type="Proteomes" id="UP000762676">
    <property type="component" value="Unassembled WGS sequence"/>
</dbReference>
<accession>A0AAV4I6Y8</accession>
<protein>
    <submittedName>
        <fullName evidence="1">Reverse transcriptase</fullName>
    </submittedName>
</protein>
<keyword evidence="1" id="KW-0808">Transferase</keyword>
<evidence type="ECO:0000313" key="1">
    <source>
        <dbReference type="EMBL" id="GFS06073.1"/>
    </source>
</evidence>
<keyword evidence="1" id="KW-0548">Nucleotidyltransferase</keyword>
<organism evidence="1 2">
    <name type="scientific">Elysia marginata</name>
    <dbReference type="NCBI Taxonomy" id="1093978"/>
    <lineage>
        <taxon>Eukaryota</taxon>
        <taxon>Metazoa</taxon>
        <taxon>Spiralia</taxon>
        <taxon>Lophotrochozoa</taxon>
        <taxon>Mollusca</taxon>
        <taxon>Gastropoda</taxon>
        <taxon>Heterobranchia</taxon>
        <taxon>Euthyneura</taxon>
        <taxon>Panpulmonata</taxon>
        <taxon>Sacoglossa</taxon>
        <taxon>Placobranchoidea</taxon>
        <taxon>Plakobranchidae</taxon>
        <taxon>Elysia</taxon>
    </lineage>
</organism>
<keyword evidence="1" id="KW-0695">RNA-directed DNA polymerase</keyword>